<dbReference type="EMBL" id="AAXW01000012">
    <property type="protein sequence ID" value="EAZ91704.1"/>
    <property type="molecule type" value="Genomic_DNA"/>
</dbReference>
<proteinExistence type="predicted"/>
<dbReference type="Gene3D" id="1.20.1220.20">
    <property type="entry name" value="Uncharcterised protein PF01724"/>
    <property type="match status" value="1"/>
</dbReference>
<evidence type="ECO:0000313" key="1">
    <source>
        <dbReference type="EMBL" id="EAZ91704.1"/>
    </source>
</evidence>
<reference evidence="1 2" key="1">
    <citation type="submission" date="2007-03" db="EMBL/GenBank/DDBJ databases">
        <authorList>
            <person name="Stal L."/>
            <person name="Ferriera S."/>
            <person name="Johnson J."/>
            <person name="Kravitz S."/>
            <person name="Beeson K."/>
            <person name="Sutton G."/>
            <person name="Rogers Y.-H."/>
            <person name="Friedman R."/>
            <person name="Frazier M."/>
            <person name="Venter J.C."/>
        </authorList>
    </citation>
    <scope>NUCLEOTIDE SEQUENCE [LARGE SCALE GENOMIC DNA]</scope>
    <source>
        <strain evidence="1 2">CCY0110</strain>
    </source>
</reference>
<dbReference type="Proteomes" id="UP000003781">
    <property type="component" value="Unassembled WGS sequence"/>
</dbReference>
<keyword evidence="2" id="KW-1185">Reference proteome</keyword>
<name>A3IPD9_9CHRO</name>
<evidence type="ECO:0008006" key="3">
    <source>
        <dbReference type="Google" id="ProtNLM"/>
    </source>
</evidence>
<comment type="caution">
    <text evidence="1">The sequence shown here is derived from an EMBL/GenBank/DDBJ whole genome shotgun (WGS) entry which is preliminary data.</text>
</comment>
<accession>A3IPD9</accession>
<sequence>MLSESFKEGKLAKFGVRIPQEHEYPESCPFTIEQILDEDFYGI</sequence>
<dbReference type="AlphaFoldDB" id="A3IPD9"/>
<protein>
    <recommendedName>
        <fullName evidence="3">DUF29 domain-containing protein</fullName>
    </recommendedName>
</protein>
<evidence type="ECO:0000313" key="2">
    <source>
        <dbReference type="Proteomes" id="UP000003781"/>
    </source>
</evidence>
<gene>
    <name evidence="1" type="ORF">CY0110_26273</name>
</gene>
<organism evidence="1 2">
    <name type="scientific">Crocosphaera chwakensis CCY0110</name>
    <dbReference type="NCBI Taxonomy" id="391612"/>
    <lineage>
        <taxon>Bacteria</taxon>
        <taxon>Bacillati</taxon>
        <taxon>Cyanobacteriota</taxon>
        <taxon>Cyanophyceae</taxon>
        <taxon>Oscillatoriophycideae</taxon>
        <taxon>Chroococcales</taxon>
        <taxon>Aphanothecaceae</taxon>
        <taxon>Crocosphaera</taxon>
        <taxon>Crocosphaera chwakensis</taxon>
    </lineage>
</organism>